<proteinExistence type="predicted"/>
<evidence type="ECO:0000313" key="3">
    <source>
        <dbReference type="EMBL" id="GLI68248.1"/>
    </source>
</evidence>
<organism evidence="3 4">
    <name type="scientific">Volvox africanus</name>
    <dbReference type="NCBI Taxonomy" id="51714"/>
    <lineage>
        <taxon>Eukaryota</taxon>
        <taxon>Viridiplantae</taxon>
        <taxon>Chlorophyta</taxon>
        <taxon>core chlorophytes</taxon>
        <taxon>Chlorophyceae</taxon>
        <taxon>CS clade</taxon>
        <taxon>Chlamydomonadales</taxon>
        <taxon>Volvocaceae</taxon>
        <taxon>Volvox</taxon>
    </lineage>
</organism>
<dbReference type="EMBL" id="BSDZ01000079">
    <property type="protein sequence ID" value="GLI68248.1"/>
    <property type="molecule type" value="Genomic_DNA"/>
</dbReference>
<protein>
    <submittedName>
        <fullName evidence="3">Uncharacterized protein</fullName>
    </submittedName>
</protein>
<evidence type="ECO:0000256" key="2">
    <source>
        <dbReference type="SAM" id="SignalP"/>
    </source>
</evidence>
<gene>
    <name evidence="3" type="ORF">VaNZ11_012599</name>
</gene>
<feature type="compositionally biased region" description="Basic and acidic residues" evidence="1">
    <location>
        <begin position="61"/>
        <end position="76"/>
    </location>
</feature>
<comment type="caution">
    <text evidence="3">The sequence shown here is derived from an EMBL/GenBank/DDBJ whole genome shotgun (WGS) entry which is preliminary data.</text>
</comment>
<feature type="non-terminal residue" evidence="3">
    <location>
        <position position="1"/>
    </location>
</feature>
<sequence length="214" mass="23177">MYHLVQPVWSTLMPMLLERAAAVPAVVTMVGPGRVQPPALARQLSISSSSSISTLAAVAVDSRDGDGSEAKGRNAGETEYADTAHWSTATWLAVPILKACQHTNVSVRRMGLYFVLQHAVQPSSTNPEGPAAWWVKLLSLRPARGESLQHPPSGVQPPSPQQQSARSPALWLLEQLLPVLEHDKISWEHMPGCSSLQRHATAVRQLCDALTAFL</sequence>
<evidence type="ECO:0000313" key="4">
    <source>
        <dbReference type="Proteomes" id="UP001165090"/>
    </source>
</evidence>
<feature type="signal peptide" evidence="2">
    <location>
        <begin position="1"/>
        <end position="22"/>
    </location>
</feature>
<feature type="chain" id="PRO_5046299374" evidence="2">
    <location>
        <begin position="23"/>
        <end position="214"/>
    </location>
</feature>
<evidence type="ECO:0000256" key="1">
    <source>
        <dbReference type="SAM" id="MobiDB-lite"/>
    </source>
</evidence>
<keyword evidence="2" id="KW-0732">Signal</keyword>
<reference evidence="3 4" key="1">
    <citation type="journal article" date="2023" name="IScience">
        <title>Expanded male sex-determining region conserved during the evolution of homothallism in the green alga Volvox.</title>
        <authorList>
            <person name="Yamamoto K."/>
            <person name="Matsuzaki R."/>
            <person name="Mahakham W."/>
            <person name="Heman W."/>
            <person name="Sekimoto H."/>
            <person name="Kawachi M."/>
            <person name="Minakuchi Y."/>
            <person name="Toyoda A."/>
            <person name="Nozaki H."/>
        </authorList>
    </citation>
    <scope>NUCLEOTIDE SEQUENCE [LARGE SCALE GENOMIC DNA]</scope>
    <source>
        <strain evidence="3 4">NIES-4468</strain>
    </source>
</reference>
<name>A0ABQ5SFI8_9CHLO</name>
<feature type="non-terminal residue" evidence="3">
    <location>
        <position position="214"/>
    </location>
</feature>
<accession>A0ABQ5SFI8</accession>
<dbReference type="Proteomes" id="UP001165090">
    <property type="component" value="Unassembled WGS sequence"/>
</dbReference>
<feature type="region of interest" description="Disordered" evidence="1">
    <location>
        <begin position="61"/>
        <end position="80"/>
    </location>
</feature>
<keyword evidence="4" id="KW-1185">Reference proteome</keyword>